<gene>
    <name evidence="1" type="ORF">AWC38_SpisGene25775</name>
</gene>
<evidence type="ECO:0000313" key="1">
    <source>
        <dbReference type="EMBL" id="PFX13745.1"/>
    </source>
</evidence>
<organism evidence="1 2">
    <name type="scientific">Stylophora pistillata</name>
    <name type="common">Smooth cauliflower coral</name>
    <dbReference type="NCBI Taxonomy" id="50429"/>
    <lineage>
        <taxon>Eukaryota</taxon>
        <taxon>Metazoa</taxon>
        <taxon>Cnidaria</taxon>
        <taxon>Anthozoa</taxon>
        <taxon>Hexacorallia</taxon>
        <taxon>Scleractinia</taxon>
        <taxon>Astrocoeniina</taxon>
        <taxon>Pocilloporidae</taxon>
        <taxon>Stylophora</taxon>
    </lineage>
</organism>
<comment type="caution">
    <text evidence="1">The sequence shown here is derived from an EMBL/GenBank/DDBJ whole genome shotgun (WGS) entry which is preliminary data.</text>
</comment>
<proteinExistence type="predicted"/>
<dbReference type="AlphaFoldDB" id="A0A2B4RBS4"/>
<reference evidence="2" key="1">
    <citation type="journal article" date="2017" name="bioRxiv">
        <title>Comparative analysis of the genomes of Stylophora pistillata and Acropora digitifera provides evidence for extensive differences between species of corals.</title>
        <authorList>
            <person name="Voolstra C.R."/>
            <person name="Li Y."/>
            <person name="Liew Y.J."/>
            <person name="Baumgarten S."/>
            <person name="Zoccola D."/>
            <person name="Flot J.-F."/>
            <person name="Tambutte S."/>
            <person name="Allemand D."/>
            <person name="Aranda M."/>
        </authorList>
    </citation>
    <scope>NUCLEOTIDE SEQUENCE [LARGE SCALE GENOMIC DNA]</scope>
</reference>
<name>A0A2B4RBS4_STYPI</name>
<evidence type="ECO:0000313" key="2">
    <source>
        <dbReference type="Proteomes" id="UP000225706"/>
    </source>
</evidence>
<dbReference type="Proteomes" id="UP000225706">
    <property type="component" value="Unassembled WGS sequence"/>
</dbReference>
<dbReference type="EMBL" id="LSMT01000905">
    <property type="protein sequence ID" value="PFX13745.1"/>
    <property type="molecule type" value="Genomic_DNA"/>
</dbReference>
<accession>A0A2B4RBS4</accession>
<sequence>MVLRMLKKIHDKIVRRLRSEPSLATSWRGDFTMDVPLEVFEVTLRHIIQSNNFGHRFEETLAYIKVSITDTRKAVFIFNKMNVDCAIMSRTKLLKRVLGISDELERCEVVISVEKLLVLKYHKNTDVLSVYFCYEYWNQYGIPHH</sequence>
<keyword evidence="2" id="KW-1185">Reference proteome</keyword>
<protein>
    <submittedName>
        <fullName evidence="1">Uncharacterized protein</fullName>
    </submittedName>
</protein>